<accession>A0A2P2R3F4</accession>
<reference evidence="1" key="1">
    <citation type="submission" date="2018-02" db="EMBL/GenBank/DDBJ databases">
        <title>Rhizophora mucronata_Transcriptome.</title>
        <authorList>
            <person name="Meera S.P."/>
            <person name="Sreeshan A."/>
            <person name="Augustine A."/>
        </authorList>
    </citation>
    <scope>NUCLEOTIDE SEQUENCE</scope>
    <source>
        <tissue evidence="1">Leaf</tissue>
    </source>
</reference>
<evidence type="ECO:0000313" key="1">
    <source>
        <dbReference type="EMBL" id="MBX73786.1"/>
    </source>
</evidence>
<organism evidence="1">
    <name type="scientific">Rhizophora mucronata</name>
    <name type="common">Asiatic mangrove</name>
    <dbReference type="NCBI Taxonomy" id="61149"/>
    <lineage>
        <taxon>Eukaryota</taxon>
        <taxon>Viridiplantae</taxon>
        <taxon>Streptophyta</taxon>
        <taxon>Embryophyta</taxon>
        <taxon>Tracheophyta</taxon>
        <taxon>Spermatophyta</taxon>
        <taxon>Magnoliopsida</taxon>
        <taxon>eudicotyledons</taxon>
        <taxon>Gunneridae</taxon>
        <taxon>Pentapetalae</taxon>
        <taxon>rosids</taxon>
        <taxon>fabids</taxon>
        <taxon>Malpighiales</taxon>
        <taxon>Rhizophoraceae</taxon>
        <taxon>Rhizophora</taxon>
    </lineage>
</organism>
<name>A0A2P2R3F4_RHIMU</name>
<sequence length="15" mass="1853">MLFPGKMFYVSEEKF</sequence>
<dbReference type="EMBL" id="GGEC01093302">
    <property type="protein sequence ID" value="MBX73786.1"/>
    <property type="molecule type" value="Transcribed_RNA"/>
</dbReference>
<protein>
    <submittedName>
        <fullName evidence="1">Uncharacterized protein</fullName>
    </submittedName>
</protein>
<proteinExistence type="predicted"/>